<dbReference type="Gene3D" id="1.10.287.1490">
    <property type="match status" value="1"/>
</dbReference>
<dbReference type="Pfam" id="PF25994">
    <property type="entry name" value="HH_AprE"/>
    <property type="match status" value="1"/>
</dbReference>
<dbReference type="PANTHER" id="PTHR30386">
    <property type="entry name" value="MEMBRANE FUSION SUBUNIT OF EMRAB-TOLC MULTIDRUG EFFLUX PUMP"/>
    <property type="match status" value="1"/>
</dbReference>
<dbReference type="NCBIfam" id="TIGR01843">
    <property type="entry name" value="type_I_hlyD"/>
    <property type="match status" value="1"/>
</dbReference>
<dbReference type="GO" id="GO:0005886">
    <property type="term" value="C:plasma membrane"/>
    <property type="evidence" value="ECO:0007669"/>
    <property type="project" value="UniProtKB-SubCell"/>
</dbReference>
<keyword evidence="5 9" id="KW-0997">Cell inner membrane</keyword>
<dbReference type="AlphaFoldDB" id="A0A841J2G3"/>
<protein>
    <recommendedName>
        <fullName evidence="9">Membrane fusion protein (MFP) family protein</fullName>
    </recommendedName>
</protein>
<keyword evidence="3 9" id="KW-0813">Transport</keyword>
<dbReference type="InterPro" id="IPR050739">
    <property type="entry name" value="MFP"/>
</dbReference>
<dbReference type="Proteomes" id="UP000552700">
    <property type="component" value="Unassembled WGS sequence"/>
</dbReference>
<organism evidence="13 14">
    <name type="scientific">Sphingobium subterraneum</name>
    <dbReference type="NCBI Taxonomy" id="627688"/>
    <lineage>
        <taxon>Bacteria</taxon>
        <taxon>Pseudomonadati</taxon>
        <taxon>Pseudomonadota</taxon>
        <taxon>Alphaproteobacteria</taxon>
        <taxon>Sphingomonadales</taxon>
        <taxon>Sphingomonadaceae</taxon>
        <taxon>Sphingobium</taxon>
    </lineage>
</organism>
<proteinExistence type="inferred from homology"/>
<evidence type="ECO:0000256" key="7">
    <source>
        <dbReference type="ARBA" id="ARBA00022989"/>
    </source>
</evidence>
<gene>
    <name evidence="13" type="ORF">FHS92_001445</name>
</gene>
<dbReference type="InterPro" id="IPR058982">
    <property type="entry name" value="Beta-barrel_AprE"/>
</dbReference>
<sequence>MKMLLLTDQSGIDHADTAPFGATPGISHALKVGGLVLLGFLALLTLWGFVAPLSKAAIAPGVVEVEGRRRTVQHLEGGIVSEILVRENMRVRKGQPLMRLDTVQSGAAAAAARSEYFSLLAEKQRLEAELRGGALVFGDELQKGGDGVQDIMTNQRSLNAARQASLSGQVEVLRATASQAQAEIGSLEAQIAAQRAQLELLRGELVSVQQLVSEQLERRSRLLELQRTVAGVEGQIGSLTGQVLRARRSMLEASARIAAITSERRDESQSRLRDVQMQLAEVREKLKSASDVNQRRTILAPADGQVVQLRYTTVGGVVRPGEPVMDIVPDRQQFLITARVRPTDIENVVVGLPTEVRLLPYSGRQVPMLMGHVISVSQDAIVPGEAGAQPYYAVQIELDDPRRLEGLNVKLLSGMPTDTYIILGKRSLFSYLFQPLTDSFRKSFREN</sequence>
<comment type="similarity">
    <text evidence="2 9">Belongs to the membrane fusion protein (MFP) (TC 8.A.1) family.</text>
</comment>
<comment type="caution">
    <text evidence="13">The sequence shown here is derived from an EMBL/GenBank/DDBJ whole genome shotgun (WGS) entry which is preliminary data.</text>
</comment>
<evidence type="ECO:0000256" key="1">
    <source>
        <dbReference type="ARBA" id="ARBA00004377"/>
    </source>
</evidence>
<evidence type="ECO:0000256" key="10">
    <source>
        <dbReference type="SAM" id="Coils"/>
    </source>
</evidence>
<evidence type="ECO:0000259" key="12">
    <source>
        <dbReference type="Pfam" id="PF26002"/>
    </source>
</evidence>
<dbReference type="EMBL" id="JACIJP010000002">
    <property type="protein sequence ID" value="MBB6123716.1"/>
    <property type="molecule type" value="Genomic_DNA"/>
</dbReference>
<dbReference type="InterPro" id="IPR010129">
    <property type="entry name" value="T1SS_HlyD"/>
</dbReference>
<evidence type="ECO:0000256" key="2">
    <source>
        <dbReference type="ARBA" id="ARBA00009477"/>
    </source>
</evidence>
<reference evidence="13 14" key="1">
    <citation type="submission" date="2020-08" db="EMBL/GenBank/DDBJ databases">
        <title>Genomic Encyclopedia of Type Strains, Phase IV (KMG-IV): sequencing the most valuable type-strain genomes for metagenomic binning, comparative biology and taxonomic classification.</title>
        <authorList>
            <person name="Goeker M."/>
        </authorList>
    </citation>
    <scope>NUCLEOTIDE SEQUENCE [LARGE SCALE GENOMIC DNA]</scope>
    <source>
        <strain evidence="13 14">DSM 102255</strain>
    </source>
</reference>
<evidence type="ECO:0000256" key="6">
    <source>
        <dbReference type="ARBA" id="ARBA00022692"/>
    </source>
</evidence>
<feature type="domain" description="AprE-like beta-barrel" evidence="12">
    <location>
        <begin position="335"/>
        <end position="423"/>
    </location>
</feature>
<feature type="transmembrane region" description="Helical" evidence="9">
    <location>
        <begin position="32"/>
        <end position="50"/>
    </location>
</feature>
<evidence type="ECO:0000259" key="11">
    <source>
        <dbReference type="Pfam" id="PF25994"/>
    </source>
</evidence>
<dbReference type="PANTHER" id="PTHR30386:SF17">
    <property type="entry name" value="ALKALINE PROTEASE SECRETION PROTEIN APRE"/>
    <property type="match status" value="1"/>
</dbReference>
<evidence type="ECO:0000313" key="14">
    <source>
        <dbReference type="Proteomes" id="UP000552700"/>
    </source>
</evidence>
<dbReference type="Gene3D" id="2.40.50.100">
    <property type="match status" value="1"/>
</dbReference>
<evidence type="ECO:0000256" key="3">
    <source>
        <dbReference type="ARBA" id="ARBA00022448"/>
    </source>
</evidence>
<evidence type="ECO:0000256" key="8">
    <source>
        <dbReference type="ARBA" id="ARBA00023136"/>
    </source>
</evidence>
<name>A0A841J2G3_9SPHN</name>
<feature type="coiled-coil region" evidence="10">
    <location>
        <begin position="170"/>
        <end position="204"/>
    </location>
</feature>
<keyword evidence="10" id="KW-0175">Coiled coil</keyword>
<dbReference type="GO" id="GO:0015031">
    <property type="term" value="P:protein transport"/>
    <property type="evidence" value="ECO:0007669"/>
    <property type="project" value="InterPro"/>
</dbReference>
<keyword evidence="4 9" id="KW-1003">Cell membrane</keyword>
<keyword evidence="7 9" id="KW-1133">Transmembrane helix</keyword>
<evidence type="ECO:0000313" key="13">
    <source>
        <dbReference type="EMBL" id="MBB6123716.1"/>
    </source>
</evidence>
<comment type="subcellular location">
    <subcellularLocation>
        <location evidence="1 9">Cell inner membrane</location>
        <topology evidence="1 9">Single-pass membrane protein</topology>
    </subcellularLocation>
</comment>
<keyword evidence="8 9" id="KW-0472">Membrane</keyword>
<dbReference type="PRINTS" id="PR01490">
    <property type="entry name" value="RTXTOXIND"/>
</dbReference>
<keyword evidence="14" id="KW-1185">Reference proteome</keyword>
<dbReference type="InterPro" id="IPR058781">
    <property type="entry name" value="HH_AprE-like"/>
</dbReference>
<dbReference type="Pfam" id="PF26002">
    <property type="entry name" value="Beta-barrel_AprE"/>
    <property type="match status" value="1"/>
</dbReference>
<keyword evidence="6 9" id="KW-0812">Transmembrane</keyword>
<feature type="domain" description="AprE-like long alpha-helical hairpin" evidence="11">
    <location>
        <begin position="107"/>
        <end position="292"/>
    </location>
</feature>
<evidence type="ECO:0000256" key="4">
    <source>
        <dbReference type="ARBA" id="ARBA00022475"/>
    </source>
</evidence>
<evidence type="ECO:0000256" key="5">
    <source>
        <dbReference type="ARBA" id="ARBA00022519"/>
    </source>
</evidence>
<accession>A0A841J2G3</accession>
<evidence type="ECO:0000256" key="9">
    <source>
        <dbReference type="RuleBase" id="RU365093"/>
    </source>
</evidence>
<feature type="coiled-coil region" evidence="10">
    <location>
        <begin position="265"/>
        <end position="292"/>
    </location>
</feature>
<dbReference type="Gene3D" id="2.40.30.170">
    <property type="match status" value="1"/>
</dbReference>